<name>A0A4R3KAL1_9FIRM</name>
<comment type="similarity">
    <text evidence="1 12">Belongs to the NAD-dependent glycerol-3-phosphate dehydrogenase family.</text>
</comment>
<dbReference type="GO" id="GO:0008654">
    <property type="term" value="P:phospholipid biosynthetic process"/>
    <property type="evidence" value="ECO:0007669"/>
    <property type="project" value="UniProtKB-KW"/>
</dbReference>
<keyword evidence="3" id="KW-0521">NADP</keyword>
<evidence type="ECO:0000256" key="12">
    <source>
        <dbReference type="RuleBase" id="RU000437"/>
    </source>
</evidence>
<dbReference type="GO" id="GO:0141153">
    <property type="term" value="F:glycerol-3-phosphate dehydrogenase (NADP+) activity"/>
    <property type="evidence" value="ECO:0007669"/>
    <property type="project" value="RHEA"/>
</dbReference>
<dbReference type="GO" id="GO:0051287">
    <property type="term" value="F:NAD binding"/>
    <property type="evidence" value="ECO:0007669"/>
    <property type="project" value="InterPro"/>
</dbReference>
<reference evidence="16 17" key="1">
    <citation type="submission" date="2019-03" db="EMBL/GenBank/DDBJ databases">
        <title>Genomic Encyclopedia of Type Strains, Phase IV (KMG-IV): sequencing the most valuable type-strain genomes for metagenomic binning, comparative biology and taxonomic classification.</title>
        <authorList>
            <person name="Goeker M."/>
        </authorList>
    </citation>
    <scope>NUCLEOTIDE SEQUENCE [LARGE SCALE GENOMIC DNA]</scope>
    <source>
        <strain evidence="16 17">DSM 20467</strain>
    </source>
</reference>
<evidence type="ECO:0000256" key="4">
    <source>
        <dbReference type="ARBA" id="ARBA00023002"/>
    </source>
</evidence>
<evidence type="ECO:0000256" key="1">
    <source>
        <dbReference type="ARBA" id="ARBA00011009"/>
    </source>
</evidence>
<dbReference type="InterPro" id="IPR013328">
    <property type="entry name" value="6PGD_dom2"/>
</dbReference>
<feature type="binding site" evidence="10">
    <location>
        <position position="108"/>
    </location>
    <ligand>
        <name>substrate</name>
    </ligand>
</feature>
<evidence type="ECO:0000256" key="7">
    <source>
        <dbReference type="ARBA" id="ARBA00023209"/>
    </source>
</evidence>
<dbReference type="RefSeq" id="WP_132548205.1">
    <property type="nucleotide sequence ID" value="NZ_SMAA01000005.1"/>
</dbReference>
<feature type="domain" description="Glycerol-3-phosphate dehydrogenase NAD-dependent C-terminal" evidence="15">
    <location>
        <begin position="188"/>
        <end position="337"/>
    </location>
</feature>
<keyword evidence="7" id="KW-0594">Phospholipid biosynthesis</keyword>
<proteinExistence type="inferred from homology"/>
<evidence type="ECO:0000256" key="10">
    <source>
        <dbReference type="PIRSR" id="PIRSR000114-2"/>
    </source>
</evidence>
<dbReference type="PANTHER" id="PTHR11728:SF1">
    <property type="entry name" value="GLYCEROL-3-PHOSPHATE DEHYDROGENASE [NAD(+)] 2, CHLOROPLASTIC"/>
    <property type="match status" value="1"/>
</dbReference>
<evidence type="ECO:0000256" key="13">
    <source>
        <dbReference type="RuleBase" id="RU000439"/>
    </source>
</evidence>
<evidence type="ECO:0000256" key="6">
    <source>
        <dbReference type="ARBA" id="ARBA00023098"/>
    </source>
</evidence>
<feature type="binding site" evidence="11">
    <location>
        <position position="267"/>
    </location>
    <ligand>
        <name>NAD(+)</name>
        <dbReference type="ChEBI" id="CHEBI:57540"/>
    </ligand>
</feature>
<organism evidence="16 17">
    <name type="scientific">Pectinatus cerevisiiphilus</name>
    <dbReference type="NCBI Taxonomy" id="86956"/>
    <lineage>
        <taxon>Bacteria</taxon>
        <taxon>Bacillati</taxon>
        <taxon>Bacillota</taxon>
        <taxon>Negativicutes</taxon>
        <taxon>Selenomonadales</taxon>
        <taxon>Selenomonadaceae</taxon>
        <taxon>Pectinatus</taxon>
    </lineage>
</organism>
<keyword evidence="6" id="KW-0443">Lipid metabolism</keyword>
<evidence type="ECO:0000256" key="2">
    <source>
        <dbReference type="ARBA" id="ARBA00022516"/>
    </source>
</evidence>
<feature type="binding site" evidence="10">
    <location>
        <begin position="267"/>
        <end position="268"/>
    </location>
    <ligand>
        <name>substrate</name>
    </ligand>
</feature>
<dbReference type="AlphaFoldDB" id="A0A4R3KAL1"/>
<dbReference type="InterPro" id="IPR006109">
    <property type="entry name" value="G3P_DH_NAD-dep_C"/>
</dbReference>
<evidence type="ECO:0000259" key="14">
    <source>
        <dbReference type="Pfam" id="PF01210"/>
    </source>
</evidence>
<dbReference type="EC" id="1.1.1.94" evidence="13"/>
<evidence type="ECO:0000256" key="11">
    <source>
        <dbReference type="PIRSR" id="PIRSR000114-3"/>
    </source>
</evidence>
<keyword evidence="17" id="KW-1185">Reference proteome</keyword>
<evidence type="ECO:0000256" key="8">
    <source>
        <dbReference type="ARBA" id="ARBA00023264"/>
    </source>
</evidence>
<feature type="domain" description="Glycerol-3-phosphate dehydrogenase NAD-dependent N-terminal" evidence="14">
    <location>
        <begin position="3"/>
        <end position="168"/>
    </location>
</feature>
<feature type="active site" description="Proton acceptor" evidence="9">
    <location>
        <position position="199"/>
    </location>
</feature>
<comment type="catalytic activity">
    <reaction evidence="13">
        <text>sn-glycerol 3-phosphate + NADP(+) = dihydroxyacetone phosphate + NADPH + H(+)</text>
        <dbReference type="Rhea" id="RHEA:11096"/>
        <dbReference type="ChEBI" id="CHEBI:15378"/>
        <dbReference type="ChEBI" id="CHEBI:57597"/>
        <dbReference type="ChEBI" id="CHEBI:57642"/>
        <dbReference type="ChEBI" id="CHEBI:57783"/>
        <dbReference type="ChEBI" id="CHEBI:58349"/>
        <dbReference type="EC" id="1.1.1.94"/>
    </reaction>
</comment>
<dbReference type="PIRSF" id="PIRSF000114">
    <property type="entry name" value="Glycerol-3-P_dh"/>
    <property type="match status" value="1"/>
</dbReference>
<evidence type="ECO:0000256" key="3">
    <source>
        <dbReference type="ARBA" id="ARBA00022857"/>
    </source>
</evidence>
<dbReference type="GO" id="GO:0005829">
    <property type="term" value="C:cytosol"/>
    <property type="evidence" value="ECO:0007669"/>
    <property type="project" value="TreeGrafter"/>
</dbReference>
<sequence>MAKITVIGAGAMGSAFTKPIADNGNDVRLWGSPLDNSIIDSLKAGKNHPKHNYPLPKSVKFFYHNELAEALKDTDVVVMAITSDALGTVFEQVVPYLKPGMLVGSVTKGFNYDKSGKIVLLPNILAERLPSRLKQQIDFVFVAGPCKAIEVLWGVPTSVTYASTNIKAAVKLRTLAETEVYNIDTTDDVTSTELCAAMKNAYCVGLGMAEGFPQQKGGFLHKNTKGALFTYAVTEMGIFAKALGGTLGPVLGLPGMGDLELTGEAGRNRTLGEAIGSGLSASQAIAKMKENDITVEGYPAIKFGYLLMKSLEKEGKIPSASMPLLSGLYDILYNDAAGYESIKKLVKLCTAANISNRKM</sequence>
<dbReference type="InterPro" id="IPR011128">
    <property type="entry name" value="G3P_DH_NAD-dep_N"/>
</dbReference>
<evidence type="ECO:0000256" key="5">
    <source>
        <dbReference type="ARBA" id="ARBA00023027"/>
    </source>
</evidence>
<dbReference type="InterPro" id="IPR008927">
    <property type="entry name" value="6-PGluconate_DH-like_C_sf"/>
</dbReference>
<dbReference type="Pfam" id="PF07479">
    <property type="entry name" value="NAD_Gly3P_dh_C"/>
    <property type="match status" value="1"/>
</dbReference>
<dbReference type="Proteomes" id="UP000295188">
    <property type="component" value="Unassembled WGS sequence"/>
</dbReference>
<comment type="caution">
    <text evidence="16">The sequence shown here is derived from an EMBL/GenBank/DDBJ whole genome shotgun (WGS) entry which is preliminary data.</text>
</comment>
<accession>A0A4R3KAL1</accession>
<keyword evidence="5 11" id="KW-0520">NAD</keyword>
<feature type="binding site" evidence="11">
    <location>
        <position position="148"/>
    </location>
    <ligand>
        <name>NAD(+)</name>
        <dbReference type="ChEBI" id="CHEBI:57540"/>
    </ligand>
</feature>
<gene>
    <name evidence="16" type="ORF">EDC37_10516</name>
</gene>
<evidence type="ECO:0000313" key="17">
    <source>
        <dbReference type="Proteomes" id="UP000295188"/>
    </source>
</evidence>
<keyword evidence="8" id="KW-1208">Phospholipid metabolism</keyword>
<dbReference type="SUPFAM" id="SSF51735">
    <property type="entry name" value="NAD(P)-binding Rossmann-fold domains"/>
    <property type="match status" value="1"/>
</dbReference>
<evidence type="ECO:0000259" key="15">
    <source>
        <dbReference type="Pfam" id="PF07479"/>
    </source>
</evidence>
<dbReference type="GO" id="GO:0005975">
    <property type="term" value="P:carbohydrate metabolic process"/>
    <property type="evidence" value="ECO:0007669"/>
    <property type="project" value="InterPro"/>
</dbReference>
<dbReference type="Pfam" id="PF01210">
    <property type="entry name" value="NAD_Gly3P_dh_N"/>
    <property type="match status" value="1"/>
</dbReference>
<protein>
    <recommendedName>
        <fullName evidence="13">Glycerol-3-phosphate dehydrogenase</fullName>
        <ecNumber evidence="13">1.1.1.94</ecNumber>
    </recommendedName>
</protein>
<evidence type="ECO:0000313" key="16">
    <source>
        <dbReference type="EMBL" id="TCS79949.1"/>
    </source>
</evidence>
<evidence type="ECO:0000256" key="9">
    <source>
        <dbReference type="PIRSR" id="PIRSR000114-1"/>
    </source>
</evidence>
<dbReference type="EMBL" id="SMAA01000005">
    <property type="protein sequence ID" value="TCS79949.1"/>
    <property type="molecule type" value="Genomic_DNA"/>
</dbReference>
<dbReference type="Gene3D" id="1.10.1040.10">
    <property type="entry name" value="N-(1-d-carboxylethyl)-l-norvaline Dehydrogenase, domain 2"/>
    <property type="match status" value="1"/>
</dbReference>
<dbReference type="InterPro" id="IPR036291">
    <property type="entry name" value="NAD(P)-bd_dom_sf"/>
</dbReference>
<dbReference type="Gene3D" id="3.40.50.720">
    <property type="entry name" value="NAD(P)-binding Rossmann-like Domain"/>
    <property type="match status" value="1"/>
</dbReference>
<keyword evidence="4 12" id="KW-0560">Oxidoreductase</keyword>
<keyword evidence="2" id="KW-0444">Lipid biosynthesis</keyword>
<dbReference type="InterPro" id="IPR006168">
    <property type="entry name" value="G3P_DH_NAD-dep"/>
</dbReference>
<feature type="binding site" evidence="11">
    <location>
        <begin position="8"/>
        <end position="13"/>
    </location>
    <ligand>
        <name>NAD(+)</name>
        <dbReference type="ChEBI" id="CHEBI:57540"/>
    </ligand>
</feature>
<dbReference type="OrthoDB" id="9812273at2"/>
<dbReference type="PRINTS" id="PR00077">
    <property type="entry name" value="GPDHDRGNASE"/>
</dbReference>
<dbReference type="PANTHER" id="PTHR11728">
    <property type="entry name" value="GLYCEROL-3-PHOSPHATE DEHYDROGENASE"/>
    <property type="match status" value="1"/>
</dbReference>
<dbReference type="SUPFAM" id="SSF48179">
    <property type="entry name" value="6-phosphogluconate dehydrogenase C-terminal domain-like"/>
    <property type="match status" value="1"/>
</dbReference>
<dbReference type="GO" id="GO:0046168">
    <property type="term" value="P:glycerol-3-phosphate catabolic process"/>
    <property type="evidence" value="ECO:0007669"/>
    <property type="project" value="InterPro"/>
</dbReference>